<reference evidence="1" key="1">
    <citation type="submission" date="2014-11" db="EMBL/GenBank/DDBJ databases">
        <authorList>
            <person name="Amaro Gonzalez C."/>
        </authorList>
    </citation>
    <scope>NUCLEOTIDE SEQUENCE</scope>
</reference>
<protein>
    <submittedName>
        <fullName evidence="1">Uncharacterized protein</fullName>
    </submittedName>
</protein>
<dbReference type="AlphaFoldDB" id="A0A0E9RCY5"/>
<proteinExistence type="predicted"/>
<evidence type="ECO:0000313" key="1">
    <source>
        <dbReference type="EMBL" id="JAH26667.1"/>
    </source>
</evidence>
<sequence length="30" mass="3567">MPQLYILSMVAMSTNKMCYFTPFNHDLQQN</sequence>
<name>A0A0E9RCY5_ANGAN</name>
<dbReference type="EMBL" id="GBXM01081910">
    <property type="protein sequence ID" value="JAH26667.1"/>
    <property type="molecule type" value="Transcribed_RNA"/>
</dbReference>
<accession>A0A0E9RCY5</accession>
<organism evidence="1">
    <name type="scientific">Anguilla anguilla</name>
    <name type="common">European freshwater eel</name>
    <name type="synonym">Muraena anguilla</name>
    <dbReference type="NCBI Taxonomy" id="7936"/>
    <lineage>
        <taxon>Eukaryota</taxon>
        <taxon>Metazoa</taxon>
        <taxon>Chordata</taxon>
        <taxon>Craniata</taxon>
        <taxon>Vertebrata</taxon>
        <taxon>Euteleostomi</taxon>
        <taxon>Actinopterygii</taxon>
        <taxon>Neopterygii</taxon>
        <taxon>Teleostei</taxon>
        <taxon>Anguilliformes</taxon>
        <taxon>Anguillidae</taxon>
        <taxon>Anguilla</taxon>
    </lineage>
</organism>
<reference evidence="1" key="2">
    <citation type="journal article" date="2015" name="Fish Shellfish Immunol.">
        <title>Early steps in the European eel (Anguilla anguilla)-Vibrio vulnificus interaction in the gills: Role of the RtxA13 toxin.</title>
        <authorList>
            <person name="Callol A."/>
            <person name="Pajuelo D."/>
            <person name="Ebbesson L."/>
            <person name="Teles M."/>
            <person name="MacKenzie S."/>
            <person name="Amaro C."/>
        </authorList>
    </citation>
    <scope>NUCLEOTIDE SEQUENCE</scope>
</reference>